<evidence type="ECO:0000313" key="1">
    <source>
        <dbReference type="EMBL" id="KAH3802515.1"/>
    </source>
</evidence>
<sequence length="57" mass="6297">MFFRIERELDGSVSRSSGSDTISVEYATQSFVCPFNTGDHQTGSGMISIDHCAQFFV</sequence>
<protein>
    <submittedName>
        <fullName evidence="1">Uncharacterized protein</fullName>
    </submittedName>
</protein>
<dbReference type="Proteomes" id="UP000828390">
    <property type="component" value="Unassembled WGS sequence"/>
</dbReference>
<comment type="caution">
    <text evidence="1">The sequence shown here is derived from an EMBL/GenBank/DDBJ whole genome shotgun (WGS) entry which is preliminary data.</text>
</comment>
<organism evidence="1 2">
    <name type="scientific">Dreissena polymorpha</name>
    <name type="common">Zebra mussel</name>
    <name type="synonym">Mytilus polymorpha</name>
    <dbReference type="NCBI Taxonomy" id="45954"/>
    <lineage>
        <taxon>Eukaryota</taxon>
        <taxon>Metazoa</taxon>
        <taxon>Spiralia</taxon>
        <taxon>Lophotrochozoa</taxon>
        <taxon>Mollusca</taxon>
        <taxon>Bivalvia</taxon>
        <taxon>Autobranchia</taxon>
        <taxon>Heteroconchia</taxon>
        <taxon>Euheterodonta</taxon>
        <taxon>Imparidentia</taxon>
        <taxon>Neoheterodontei</taxon>
        <taxon>Myida</taxon>
        <taxon>Dreissenoidea</taxon>
        <taxon>Dreissenidae</taxon>
        <taxon>Dreissena</taxon>
    </lineage>
</organism>
<proteinExistence type="predicted"/>
<dbReference type="EMBL" id="JAIWYP010000007">
    <property type="protein sequence ID" value="KAH3802515.1"/>
    <property type="molecule type" value="Genomic_DNA"/>
</dbReference>
<gene>
    <name evidence="1" type="ORF">DPMN_156193</name>
</gene>
<reference evidence="1" key="1">
    <citation type="journal article" date="2019" name="bioRxiv">
        <title>The Genome of the Zebra Mussel, Dreissena polymorpha: A Resource for Invasive Species Research.</title>
        <authorList>
            <person name="McCartney M.A."/>
            <person name="Auch B."/>
            <person name="Kono T."/>
            <person name="Mallez S."/>
            <person name="Zhang Y."/>
            <person name="Obille A."/>
            <person name="Becker A."/>
            <person name="Abrahante J.E."/>
            <person name="Garbe J."/>
            <person name="Badalamenti J.P."/>
            <person name="Herman A."/>
            <person name="Mangelson H."/>
            <person name="Liachko I."/>
            <person name="Sullivan S."/>
            <person name="Sone E.D."/>
            <person name="Koren S."/>
            <person name="Silverstein K.A.T."/>
            <person name="Beckman K.B."/>
            <person name="Gohl D.M."/>
        </authorList>
    </citation>
    <scope>NUCLEOTIDE SEQUENCE</scope>
    <source>
        <strain evidence="1">Duluth1</strain>
        <tissue evidence="1">Whole animal</tissue>
    </source>
</reference>
<reference evidence="1" key="2">
    <citation type="submission" date="2020-11" db="EMBL/GenBank/DDBJ databases">
        <authorList>
            <person name="McCartney M.A."/>
            <person name="Auch B."/>
            <person name="Kono T."/>
            <person name="Mallez S."/>
            <person name="Becker A."/>
            <person name="Gohl D.M."/>
            <person name="Silverstein K.A.T."/>
            <person name="Koren S."/>
            <person name="Bechman K.B."/>
            <person name="Herman A."/>
            <person name="Abrahante J.E."/>
            <person name="Garbe J."/>
        </authorList>
    </citation>
    <scope>NUCLEOTIDE SEQUENCE</scope>
    <source>
        <strain evidence="1">Duluth1</strain>
        <tissue evidence="1">Whole animal</tissue>
    </source>
</reference>
<accession>A0A9D4FTY2</accession>
<evidence type="ECO:0000313" key="2">
    <source>
        <dbReference type="Proteomes" id="UP000828390"/>
    </source>
</evidence>
<keyword evidence="2" id="KW-1185">Reference proteome</keyword>
<dbReference type="AlphaFoldDB" id="A0A9D4FTY2"/>
<name>A0A9D4FTY2_DREPO</name>